<dbReference type="RefSeq" id="WP_085801788.1">
    <property type="nucleotide sequence ID" value="NZ_FWXB01000017.1"/>
</dbReference>
<dbReference type="AlphaFoldDB" id="A0A1X7BW85"/>
<dbReference type="Proteomes" id="UP000193224">
    <property type="component" value="Unassembled WGS sequence"/>
</dbReference>
<dbReference type="Gene3D" id="3.40.640.10">
    <property type="entry name" value="Type I PLP-dependent aspartate aminotransferase-like (Major domain)"/>
    <property type="match status" value="1"/>
</dbReference>
<organism evidence="7 8">
    <name type="scientific">Roseovarius aestuarii</name>
    <dbReference type="NCBI Taxonomy" id="475083"/>
    <lineage>
        <taxon>Bacteria</taxon>
        <taxon>Pseudomonadati</taxon>
        <taxon>Pseudomonadota</taxon>
        <taxon>Alphaproteobacteria</taxon>
        <taxon>Rhodobacterales</taxon>
        <taxon>Roseobacteraceae</taxon>
        <taxon>Roseovarius</taxon>
    </lineage>
</organism>
<dbReference type="FunFam" id="3.40.640.10:FF:000013">
    <property type="entry name" value="4-aminobutyrate aminotransferase"/>
    <property type="match status" value="1"/>
</dbReference>
<evidence type="ECO:0000256" key="3">
    <source>
        <dbReference type="ARBA" id="ARBA00022576"/>
    </source>
</evidence>
<dbReference type="InterPro" id="IPR049704">
    <property type="entry name" value="Aminotrans_3_PPA_site"/>
</dbReference>
<accession>A0A1X7BW85</accession>
<evidence type="ECO:0000313" key="7">
    <source>
        <dbReference type="EMBL" id="SMC13864.1"/>
    </source>
</evidence>
<dbReference type="GO" id="GO:0042802">
    <property type="term" value="F:identical protein binding"/>
    <property type="evidence" value="ECO:0007669"/>
    <property type="project" value="TreeGrafter"/>
</dbReference>
<dbReference type="Pfam" id="PF00202">
    <property type="entry name" value="Aminotran_3"/>
    <property type="match status" value="1"/>
</dbReference>
<dbReference type="GO" id="GO:0034386">
    <property type="term" value="F:4-aminobutyrate:2-oxoglutarate transaminase activity"/>
    <property type="evidence" value="ECO:0007669"/>
    <property type="project" value="InterPro"/>
</dbReference>
<dbReference type="InterPro" id="IPR015424">
    <property type="entry name" value="PyrdxlP-dep_Trfase"/>
</dbReference>
<keyword evidence="3 7" id="KW-0032">Aminotransferase</keyword>
<dbReference type="InterPro" id="IPR004632">
    <property type="entry name" value="4NH2But_aminotransferase_bac"/>
</dbReference>
<evidence type="ECO:0000256" key="6">
    <source>
        <dbReference type="RuleBase" id="RU003560"/>
    </source>
</evidence>
<dbReference type="InterPro" id="IPR050103">
    <property type="entry name" value="Class-III_PLP-dep_AT"/>
</dbReference>
<comment type="cofactor">
    <cofactor evidence="1">
        <name>pyridoxal 5'-phosphate</name>
        <dbReference type="ChEBI" id="CHEBI:597326"/>
    </cofactor>
</comment>
<dbReference type="InterPro" id="IPR015421">
    <property type="entry name" value="PyrdxlP-dep_Trfase_major"/>
</dbReference>
<dbReference type="GO" id="GO:0009448">
    <property type="term" value="P:gamma-aminobutyric acid metabolic process"/>
    <property type="evidence" value="ECO:0007669"/>
    <property type="project" value="InterPro"/>
</dbReference>
<comment type="similarity">
    <text evidence="2 6">Belongs to the class-III pyridoxal-phosphate-dependent aminotransferase family.</text>
</comment>
<reference evidence="7 8" key="1">
    <citation type="submission" date="2017-03" db="EMBL/GenBank/DDBJ databases">
        <authorList>
            <person name="Afonso C.L."/>
            <person name="Miller P.J."/>
            <person name="Scott M.A."/>
            <person name="Spackman E."/>
            <person name="Goraichik I."/>
            <person name="Dimitrov K.M."/>
            <person name="Suarez D.L."/>
            <person name="Swayne D.E."/>
        </authorList>
    </citation>
    <scope>NUCLEOTIDE SEQUENCE [LARGE SCALE GENOMIC DNA]</scope>
    <source>
        <strain evidence="7 8">CECT 7745</strain>
    </source>
</reference>
<dbReference type="EC" id="2.6.1.48" evidence="7"/>
<dbReference type="InterPro" id="IPR015422">
    <property type="entry name" value="PyrdxlP-dep_Trfase_small"/>
</dbReference>
<name>A0A1X7BW85_9RHOB</name>
<proteinExistence type="inferred from homology"/>
<dbReference type="PANTHER" id="PTHR11986">
    <property type="entry name" value="AMINOTRANSFERASE CLASS III"/>
    <property type="match status" value="1"/>
</dbReference>
<dbReference type="PANTHER" id="PTHR11986:SF58">
    <property type="entry name" value="LEUCINE_METHIONINE RACEMASE"/>
    <property type="match status" value="1"/>
</dbReference>
<gene>
    <name evidence="7" type="primary">davT</name>
    <name evidence="7" type="ORF">ROA7745_03726</name>
</gene>
<dbReference type="OrthoDB" id="9801834at2"/>
<keyword evidence="4 7" id="KW-0808">Transferase</keyword>
<evidence type="ECO:0000256" key="1">
    <source>
        <dbReference type="ARBA" id="ARBA00001933"/>
    </source>
</evidence>
<protein>
    <submittedName>
        <fullName evidence="7">5-aminovalerate aminotransferase DavT</fullName>
        <ecNumber evidence="7">2.6.1.48</ecNumber>
    </submittedName>
</protein>
<dbReference type="GO" id="GO:0047589">
    <property type="term" value="F:5-aminovalerate transaminase activity"/>
    <property type="evidence" value="ECO:0007669"/>
    <property type="project" value="UniProtKB-EC"/>
</dbReference>
<evidence type="ECO:0000256" key="5">
    <source>
        <dbReference type="ARBA" id="ARBA00022898"/>
    </source>
</evidence>
<evidence type="ECO:0000256" key="4">
    <source>
        <dbReference type="ARBA" id="ARBA00022679"/>
    </source>
</evidence>
<evidence type="ECO:0000256" key="2">
    <source>
        <dbReference type="ARBA" id="ARBA00008954"/>
    </source>
</evidence>
<dbReference type="EMBL" id="FWXB01000017">
    <property type="protein sequence ID" value="SMC13864.1"/>
    <property type="molecule type" value="Genomic_DNA"/>
</dbReference>
<dbReference type="Gene3D" id="3.90.1150.10">
    <property type="entry name" value="Aspartate Aminotransferase, domain 1"/>
    <property type="match status" value="1"/>
</dbReference>
<dbReference type="InterPro" id="IPR005814">
    <property type="entry name" value="Aminotrans_3"/>
</dbReference>
<dbReference type="CDD" id="cd00610">
    <property type="entry name" value="OAT_like"/>
    <property type="match status" value="1"/>
</dbReference>
<dbReference type="NCBIfam" id="TIGR00700">
    <property type="entry name" value="GABAtrnsam"/>
    <property type="match status" value="1"/>
</dbReference>
<keyword evidence="8" id="KW-1185">Reference proteome</keyword>
<evidence type="ECO:0000313" key="8">
    <source>
        <dbReference type="Proteomes" id="UP000193224"/>
    </source>
</evidence>
<dbReference type="GO" id="GO:0030170">
    <property type="term" value="F:pyridoxal phosphate binding"/>
    <property type="evidence" value="ECO:0007669"/>
    <property type="project" value="InterPro"/>
</dbReference>
<keyword evidence="5 6" id="KW-0663">Pyridoxal phosphate</keyword>
<dbReference type="SUPFAM" id="SSF53383">
    <property type="entry name" value="PLP-dependent transferases"/>
    <property type="match status" value="1"/>
</dbReference>
<dbReference type="PROSITE" id="PS00600">
    <property type="entry name" value="AA_TRANSFER_CLASS_3"/>
    <property type="match status" value="1"/>
</dbReference>
<sequence length="428" mass="46339">MTTNHDFEARRDNAVARAIAYSSTFVADRAENAEVWDVEGNRYIDFCGGIGCQNVGHRNDTVVAAIKDQLDQLTHTCFQVTPYESYIVLAERLNALLPGDFEKKSLFFSAGGEAVENAVKIARYHTGRPALITFTNGYHGRSYMGMGLSARMVPFKQGFRPFPTEIYRMPFPDEFHGVSLDDTKRAFETLFRSDCPPDQVAAIFFEPVQGEGGYNIATPDFLSYLREMCDEHGIVLVADEIQTGMGRTGKLFAMEHFGISPDLTCIGKSIGGGLPISGIVGRADIIDTVPPGGLGGTFGGNPLACAAALAVLDVLEAEGLLQRGLDMGALIDARLRKMARRNGFHCIGDVRALGCMNAIEIVRDRDSREPDGDLTARIASIALKNGLILITAGPARNVIRLLVPLSASTGLVEEGLEILENAVDEAMT</sequence>